<keyword evidence="2" id="KW-1185">Reference proteome</keyword>
<proteinExistence type="predicted"/>
<reference evidence="1 2" key="1">
    <citation type="submission" date="2019-12" db="EMBL/GenBank/DDBJ databases">
        <authorList>
            <person name="Lee S.D."/>
        </authorList>
    </citation>
    <scope>NUCLEOTIDE SEQUENCE [LARGE SCALE GENOMIC DNA]</scope>
    <source>
        <strain evidence="1 2">GH3-10</strain>
    </source>
</reference>
<gene>
    <name evidence="1" type="ORF">GRF63_10715</name>
</gene>
<name>A0A844XED3_9SPHN</name>
<evidence type="ECO:0000313" key="2">
    <source>
        <dbReference type="Proteomes" id="UP000461409"/>
    </source>
</evidence>
<protein>
    <submittedName>
        <fullName evidence="1">Uncharacterized protein</fullName>
    </submittedName>
</protein>
<comment type="caution">
    <text evidence="1">The sequence shown here is derived from an EMBL/GenBank/DDBJ whole genome shotgun (WGS) entry which is preliminary data.</text>
</comment>
<dbReference type="AlphaFoldDB" id="A0A844XED3"/>
<dbReference type="Proteomes" id="UP000461409">
    <property type="component" value="Unassembled WGS sequence"/>
</dbReference>
<reference evidence="1 2" key="2">
    <citation type="submission" date="2020-02" db="EMBL/GenBank/DDBJ databases">
        <title>Erythrobacter dongmakensis sp. nov., isolated from a tidal mudflat.</title>
        <authorList>
            <person name="Kim I.S."/>
        </authorList>
    </citation>
    <scope>NUCLEOTIDE SEQUENCE [LARGE SCALE GENOMIC DNA]</scope>
    <source>
        <strain evidence="1 2">GH3-10</strain>
    </source>
</reference>
<sequence>MARAQRFLPANDNRGKQVQSAHLHAALRHFAQYGLAAADHARQQAIIASDAGDRQTFEWWLEICRALDRRMARQIDDSAQAGG</sequence>
<organism evidence="1 2">
    <name type="scientific">Aurantiacibacter rhizosphaerae</name>
    <dbReference type="NCBI Taxonomy" id="2691582"/>
    <lineage>
        <taxon>Bacteria</taxon>
        <taxon>Pseudomonadati</taxon>
        <taxon>Pseudomonadota</taxon>
        <taxon>Alphaproteobacteria</taxon>
        <taxon>Sphingomonadales</taxon>
        <taxon>Erythrobacteraceae</taxon>
        <taxon>Aurantiacibacter</taxon>
    </lineage>
</organism>
<accession>A0A844XED3</accession>
<evidence type="ECO:0000313" key="1">
    <source>
        <dbReference type="EMBL" id="MWV28376.1"/>
    </source>
</evidence>
<dbReference type="EMBL" id="WUBR01000002">
    <property type="protein sequence ID" value="MWV28376.1"/>
    <property type="molecule type" value="Genomic_DNA"/>
</dbReference>